<dbReference type="InterPro" id="IPR011856">
    <property type="entry name" value="tRNA_endonuc-like_dom_sf"/>
</dbReference>
<dbReference type="GO" id="GO:0003676">
    <property type="term" value="F:nucleic acid binding"/>
    <property type="evidence" value="ECO:0007669"/>
    <property type="project" value="InterPro"/>
</dbReference>
<dbReference type="Gene3D" id="3.40.1350.10">
    <property type="match status" value="1"/>
</dbReference>
<accession>A0A4S1CLE3</accession>
<dbReference type="InterPro" id="IPR014833">
    <property type="entry name" value="TnsA_N"/>
</dbReference>
<dbReference type="EMBL" id="SRSC01000001">
    <property type="protein sequence ID" value="TGU74584.1"/>
    <property type="molecule type" value="Genomic_DNA"/>
</dbReference>
<dbReference type="Pfam" id="PF08722">
    <property type="entry name" value="Tn7_TnsA-like_N"/>
    <property type="match status" value="1"/>
</dbReference>
<dbReference type="CDD" id="cd22362">
    <property type="entry name" value="TnsA_endonuclease-like"/>
    <property type="match status" value="1"/>
</dbReference>
<gene>
    <name evidence="2" type="ORF">E4633_03725</name>
</gene>
<reference evidence="2 3" key="1">
    <citation type="submission" date="2019-04" db="EMBL/GenBank/DDBJ databases">
        <title>Geobacter oryzae sp. nov., ferric-reducing bacteria isolated from paddy soil.</title>
        <authorList>
            <person name="Xu Z."/>
            <person name="Masuda Y."/>
            <person name="Itoh H."/>
            <person name="Senoo K."/>
        </authorList>
    </citation>
    <scope>NUCLEOTIDE SEQUENCE [LARGE SCALE GENOMIC DNA]</scope>
    <source>
        <strain evidence="2 3">Red111</strain>
    </source>
</reference>
<dbReference type="Proteomes" id="UP000306416">
    <property type="component" value="Unassembled WGS sequence"/>
</dbReference>
<proteinExistence type="predicted"/>
<dbReference type="InterPro" id="IPR011335">
    <property type="entry name" value="Restrct_endonuc-II-like"/>
</dbReference>
<dbReference type="SUPFAM" id="SSF52980">
    <property type="entry name" value="Restriction endonuclease-like"/>
    <property type="match status" value="1"/>
</dbReference>
<sequence>MKKRKNVTMQDVQRWIAQGLGQGEGSLYRPFFYVRDVPSRGRSRMVLGLKTGRVHHYLSDLEYACHLLAEYEPSVAGIREQFALLEWEETQEIADRFGIRHPIYPGTATPTVMTSDLVLSLVKEKRPSVAVVCVKPFSQVDPVNPKNSRTREKLFIEKVYWEKRGIPWQLLTEKEIPLVRAQNLDRLRVHMVAAELNWLDDHMESFLEEFNSSWGNDSSFLTILSRVAGRTGLSKDECSYLFGRAVWLRLLDVDLDARVIHHDMPVPRAQRREAHFV</sequence>
<keyword evidence="3" id="KW-1185">Reference proteome</keyword>
<feature type="domain" description="TnsA endonuclease N-terminal" evidence="1">
    <location>
        <begin position="73"/>
        <end position="173"/>
    </location>
</feature>
<organism evidence="2 3">
    <name type="scientific">Geomonas terrae</name>
    <dbReference type="NCBI Taxonomy" id="2562681"/>
    <lineage>
        <taxon>Bacteria</taxon>
        <taxon>Pseudomonadati</taxon>
        <taxon>Thermodesulfobacteriota</taxon>
        <taxon>Desulfuromonadia</taxon>
        <taxon>Geobacterales</taxon>
        <taxon>Geobacteraceae</taxon>
        <taxon>Geomonas</taxon>
    </lineage>
</organism>
<dbReference type="AlphaFoldDB" id="A0A4S1CLE3"/>
<comment type="caution">
    <text evidence="2">The sequence shown here is derived from an EMBL/GenBank/DDBJ whole genome shotgun (WGS) entry which is preliminary data.</text>
</comment>
<name>A0A4S1CLE3_9BACT</name>
<evidence type="ECO:0000313" key="2">
    <source>
        <dbReference type="EMBL" id="TGU74584.1"/>
    </source>
</evidence>
<dbReference type="RefSeq" id="WP_135868912.1">
    <property type="nucleotide sequence ID" value="NZ_SRSC01000001.1"/>
</dbReference>
<evidence type="ECO:0000313" key="3">
    <source>
        <dbReference type="Proteomes" id="UP000306416"/>
    </source>
</evidence>
<protein>
    <submittedName>
        <fullName evidence="2">Transposase</fullName>
    </submittedName>
</protein>
<evidence type="ECO:0000259" key="1">
    <source>
        <dbReference type="Pfam" id="PF08722"/>
    </source>
</evidence>